<protein>
    <submittedName>
        <fullName evidence="1">Retrovirus-related Pol polyprotein from type-2 retrotransposable element R2DM</fullName>
    </submittedName>
</protein>
<reference evidence="1 2" key="1">
    <citation type="journal article" date="2021" name="Elife">
        <title>Chloroplast acquisition without the gene transfer in kleptoplastic sea slugs, Plakobranchus ocellatus.</title>
        <authorList>
            <person name="Maeda T."/>
            <person name="Takahashi S."/>
            <person name="Yoshida T."/>
            <person name="Shimamura S."/>
            <person name="Takaki Y."/>
            <person name="Nagai Y."/>
            <person name="Toyoda A."/>
            <person name="Suzuki Y."/>
            <person name="Arimoto A."/>
            <person name="Ishii H."/>
            <person name="Satoh N."/>
            <person name="Nishiyama T."/>
            <person name="Hasebe M."/>
            <person name="Maruyama T."/>
            <person name="Minagawa J."/>
            <person name="Obokata J."/>
            <person name="Shigenobu S."/>
        </authorList>
    </citation>
    <scope>NUCLEOTIDE SEQUENCE [LARGE SCALE GENOMIC DNA]</scope>
</reference>
<dbReference type="PANTHER" id="PTHR47027">
    <property type="entry name" value="REVERSE TRANSCRIPTASE DOMAIN-CONTAINING PROTEIN"/>
    <property type="match status" value="1"/>
</dbReference>
<comment type="caution">
    <text evidence="1">The sequence shown here is derived from an EMBL/GenBank/DDBJ whole genome shotgun (WGS) entry which is preliminary data.</text>
</comment>
<evidence type="ECO:0000313" key="2">
    <source>
        <dbReference type="Proteomes" id="UP000762676"/>
    </source>
</evidence>
<name>A0AAV4F8A2_9GAST</name>
<dbReference type="PANTHER" id="PTHR47027:SF8">
    <property type="entry name" value="RIBONUCLEASE H"/>
    <property type="match status" value="1"/>
</dbReference>
<dbReference type="Proteomes" id="UP000762676">
    <property type="component" value="Unassembled WGS sequence"/>
</dbReference>
<keyword evidence="2" id="KW-1185">Reference proteome</keyword>
<gene>
    <name evidence="1" type="ORF">ElyMa_002024700</name>
</gene>
<accession>A0AAV4F8A2</accession>
<organism evidence="1 2">
    <name type="scientific">Elysia marginata</name>
    <dbReference type="NCBI Taxonomy" id="1093978"/>
    <lineage>
        <taxon>Eukaryota</taxon>
        <taxon>Metazoa</taxon>
        <taxon>Spiralia</taxon>
        <taxon>Lophotrochozoa</taxon>
        <taxon>Mollusca</taxon>
        <taxon>Gastropoda</taxon>
        <taxon>Heterobranchia</taxon>
        <taxon>Euthyneura</taxon>
        <taxon>Panpulmonata</taxon>
        <taxon>Sacoglossa</taxon>
        <taxon>Placobranchoidea</taxon>
        <taxon>Plakobranchidae</taxon>
        <taxon>Elysia</taxon>
    </lineage>
</organism>
<dbReference type="AlphaFoldDB" id="A0AAV4F8A2"/>
<proteinExistence type="predicted"/>
<evidence type="ECO:0000313" key="1">
    <source>
        <dbReference type="EMBL" id="GFR68570.1"/>
    </source>
</evidence>
<sequence length="113" mass="12887">MVRAVEVQRDVYLCFIDYLKAFDKFASVTQPQTTLKILEKKKVFRFNLYSEVILRNITDMEGVKVGGRNVTNSRYADDTALIANSQENLLALLSVVTYESESMGLQLNARKTE</sequence>
<dbReference type="EMBL" id="BMAT01004125">
    <property type="protein sequence ID" value="GFR68570.1"/>
    <property type="molecule type" value="Genomic_DNA"/>
</dbReference>